<evidence type="ECO:0008006" key="5">
    <source>
        <dbReference type="Google" id="ProtNLM"/>
    </source>
</evidence>
<dbReference type="EMBL" id="JAJFZT010000006">
    <property type="protein sequence ID" value="MCC3272962.1"/>
    <property type="molecule type" value="Genomic_DNA"/>
</dbReference>
<protein>
    <recommendedName>
        <fullName evidence="5">DUF4352 domain-containing protein</fullName>
    </recommendedName>
</protein>
<evidence type="ECO:0000313" key="2">
    <source>
        <dbReference type="EMBL" id="UON93011.1"/>
    </source>
</evidence>
<sequence length="141" mass="14327">MDRGDTAEERVPADRAAFDSVVRYADGVTVETTDFSIGTVDGEGSGVVAGAPYVVFTVSIRNGSLTDLDLSAVVPTLQQGAVAGAPLYEGMDVADFSGVVAPGGTATARYAFQLPGEGSEAALYLDLDGVHAPAVFSGLLP</sequence>
<dbReference type="Proteomes" id="UP001155145">
    <property type="component" value="Unassembled WGS sequence"/>
</dbReference>
<name>A0A9X1M9E6_9MICC</name>
<dbReference type="EMBL" id="CP094984">
    <property type="protein sequence ID" value="UON93011.1"/>
    <property type="molecule type" value="Genomic_DNA"/>
</dbReference>
<evidence type="ECO:0000313" key="3">
    <source>
        <dbReference type="Proteomes" id="UP000829758"/>
    </source>
</evidence>
<dbReference type="RefSeq" id="WP_227928916.1">
    <property type="nucleotide sequence ID" value="NZ_CP094984.1"/>
</dbReference>
<evidence type="ECO:0000313" key="1">
    <source>
        <dbReference type="EMBL" id="MCC3272962.1"/>
    </source>
</evidence>
<organism evidence="1 4">
    <name type="scientific">Arthrobacter zhangbolii</name>
    <dbReference type="NCBI Taxonomy" id="2886936"/>
    <lineage>
        <taxon>Bacteria</taxon>
        <taxon>Bacillati</taxon>
        <taxon>Actinomycetota</taxon>
        <taxon>Actinomycetes</taxon>
        <taxon>Micrococcales</taxon>
        <taxon>Micrococcaceae</taxon>
        <taxon>Arthrobacter</taxon>
    </lineage>
</organism>
<reference evidence="1" key="1">
    <citation type="submission" date="2021-10" db="EMBL/GenBank/DDBJ databases">
        <title>Novel species in genus Arthrobacter.</title>
        <authorList>
            <person name="Liu Y."/>
        </authorList>
    </citation>
    <scope>NUCLEOTIDE SEQUENCE</scope>
    <source>
        <strain evidence="3">zg-Y462</strain>
        <strain evidence="1">Zg-Y462</strain>
    </source>
</reference>
<proteinExistence type="predicted"/>
<accession>A0A9X1M9E6</accession>
<dbReference type="AlphaFoldDB" id="A0A9X1M9E6"/>
<keyword evidence="3" id="KW-1185">Reference proteome</keyword>
<gene>
    <name evidence="1" type="ORF">LJ755_09515</name>
    <name evidence="2" type="ORF">MUK71_05140</name>
</gene>
<dbReference type="Proteomes" id="UP000829758">
    <property type="component" value="Chromosome"/>
</dbReference>
<evidence type="ECO:0000313" key="4">
    <source>
        <dbReference type="Proteomes" id="UP001155145"/>
    </source>
</evidence>